<reference evidence="3" key="1">
    <citation type="submission" date="2016-11" db="EMBL/GenBank/DDBJ databases">
        <authorList>
            <person name="Varghese N."/>
            <person name="Submissions S."/>
        </authorList>
    </citation>
    <scope>NUCLEOTIDE SEQUENCE [LARGE SCALE GENOMIC DNA]</scope>
    <source>
        <strain evidence="3">DSM 17659</strain>
    </source>
</reference>
<dbReference type="EMBL" id="FQWF01000005">
    <property type="protein sequence ID" value="SHG36748.1"/>
    <property type="molecule type" value="Genomic_DNA"/>
</dbReference>
<dbReference type="Proteomes" id="UP000184020">
    <property type="component" value="Unassembled WGS sequence"/>
</dbReference>
<feature type="region of interest" description="Disordered" evidence="1">
    <location>
        <begin position="1"/>
        <end position="29"/>
    </location>
</feature>
<organism evidence="2 3">
    <name type="scientific">Flavobacterium micromati</name>
    <dbReference type="NCBI Taxonomy" id="229205"/>
    <lineage>
        <taxon>Bacteria</taxon>
        <taxon>Pseudomonadati</taxon>
        <taxon>Bacteroidota</taxon>
        <taxon>Flavobacteriia</taxon>
        <taxon>Flavobacteriales</taxon>
        <taxon>Flavobacteriaceae</taxon>
        <taxon>Flavobacterium</taxon>
    </lineage>
</organism>
<dbReference type="STRING" id="229205.SAMN05444372_10580"/>
<accession>A0A1M5J856</accession>
<dbReference type="AlphaFoldDB" id="A0A1M5J856"/>
<evidence type="ECO:0000313" key="3">
    <source>
        <dbReference type="Proteomes" id="UP000184020"/>
    </source>
</evidence>
<protein>
    <submittedName>
        <fullName evidence="2">Uncharacterized protein</fullName>
    </submittedName>
</protein>
<keyword evidence="3" id="KW-1185">Reference proteome</keyword>
<gene>
    <name evidence="2" type="ORF">SAMN05444372_10580</name>
</gene>
<sequence>MILFRPCEEVTTDSAPEKMQRMVEDDKRL</sequence>
<feature type="compositionally biased region" description="Basic and acidic residues" evidence="1">
    <location>
        <begin position="15"/>
        <end position="29"/>
    </location>
</feature>
<evidence type="ECO:0000313" key="2">
    <source>
        <dbReference type="EMBL" id="SHG36748.1"/>
    </source>
</evidence>
<evidence type="ECO:0000256" key="1">
    <source>
        <dbReference type="SAM" id="MobiDB-lite"/>
    </source>
</evidence>
<name>A0A1M5J856_9FLAO</name>
<proteinExistence type="predicted"/>